<dbReference type="CDD" id="cd00082">
    <property type="entry name" value="HisKA"/>
    <property type="match status" value="1"/>
</dbReference>
<keyword evidence="6" id="KW-0902">Two-component regulatory system</keyword>
<dbReference type="InterPro" id="IPR036097">
    <property type="entry name" value="HisK_dim/P_sf"/>
</dbReference>
<organism evidence="8 9">
    <name type="scientific">Candidatus Nitronauta litoralis</name>
    <dbReference type="NCBI Taxonomy" id="2705533"/>
    <lineage>
        <taxon>Bacteria</taxon>
        <taxon>Pseudomonadati</taxon>
        <taxon>Nitrospinota/Tectimicrobiota group</taxon>
        <taxon>Nitrospinota</taxon>
        <taxon>Nitrospinia</taxon>
        <taxon>Nitrospinales</taxon>
        <taxon>Nitrospinaceae</taxon>
        <taxon>Candidatus Nitronauta</taxon>
    </lineage>
</organism>
<dbReference type="Pfam" id="PF00512">
    <property type="entry name" value="HisKA"/>
    <property type="match status" value="1"/>
</dbReference>
<evidence type="ECO:0000256" key="2">
    <source>
        <dbReference type="ARBA" id="ARBA00012438"/>
    </source>
</evidence>
<evidence type="ECO:0000259" key="7">
    <source>
        <dbReference type="PROSITE" id="PS50109"/>
    </source>
</evidence>
<sequence>MKIFGIDFTSRPTRSKPLAVAICSLQKGGVLHLEEIRQFYQFEDLESFLKQKGPWMAGFDFPFGQPQALIESLKLPENWPQYVKEIKKWKPGRFEGSVQRFKDKNKVGQKEPLRITDALAGAQSPLKLVRAPLVKMFLEGAPRLLDSGISIVPCNVRPKENRFAVEAYPALIARRFAGPYKTDSKKKDTQKLETARETILNEILSSGFQTEFHLTLEIDTTHRDELIAEASADKLDALLCALQAAWAWRNGKPHFGIPNPEHQLIKAEGWIVDPCLIRGQIRKRSGVKSDNNTGSMDELSSTVQIKKLLAQIKNLSDIGRALSGEKDLNALLEMIINEARNFTKADGGTLYIIENDQLHFKIVQNESLGIRMGGITGEPITFPPVDMNQANVSAYVAMTQKPVNISDVYRYEPFDFTGPRKFDEKTGYRTKSMLVVPMKNHENKVIGVLQLLNARNPENKKRVIHFAEDYVGLVESLASQAAVAITHVALLENVKKGYADLALARDRALESSRAKSQFLANMSHELRTPMNAIIGYSEMLLEETEERELPELGEDLIKIISSARFLLELINEILDLSKIEAGKMDIHLDTFNIHPLLKEIIQNIKPLLDKNKNSLKTLIPDALGSMTADKTRVRQTVINLLGNACKFTEGGTVTLSCKREKRGDTEWILFSVTDTGIGMTEEQMINIFKEFKQADSSTTRKYGGTGLGLSISRRFCQMMGGDITVQSEHGKGSTFTIHLPEKVIPFTKHPRRRASDRA</sequence>
<dbReference type="Pfam" id="PF01590">
    <property type="entry name" value="GAF"/>
    <property type="match status" value="1"/>
</dbReference>
<dbReference type="FunFam" id="3.30.565.10:FF:000010">
    <property type="entry name" value="Sensor histidine kinase RcsC"/>
    <property type="match status" value="1"/>
</dbReference>
<comment type="catalytic activity">
    <reaction evidence="1">
        <text>ATP + protein L-histidine = ADP + protein N-phospho-L-histidine.</text>
        <dbReference type="EC" id="2.7.13.3"/>
    </reaction>
</comment>
<evidence type="ECO:0000313" key="9">
    <source>
        <dbReference type="Proteomes" id="UP000594688"/>
    </source>
</evidence>
<dbReference type="SMART" id="SM00065">
    <property type="entry name" value="GAF"/>
    <property type="match status" value="1"/>
</dbReference>
<evidence type="ECO:0000256" key="4">
    <source>
        <dbReference type="ARBA" id="ARBA00022679"/>
    </source>
</evidence>
<dbReference type="Pfam" id="PF02518">
    <property type="entry name" value="HATPase_c"/>
    <property type="match status" value="1"/>
</dbReference>
<dbReference type="PROSITE" id="PS50109">
    <property type="entry name" value="HIS_KIN"/>
    <property type="match status" value="1"/>
</dbReference>
<evidence type="ECO:0000256" key="1">
    <source>
        <dbReference type="ARBA" id="ARBA00000085"/>
    </source>
</evidence>
<evidence type="ECO:0000256" key="3">
    <source>
        <dbReference type="ARBA" id="ARBA00022553"/>
    </source>
</evidence>
<dbReference type="SUPFAM" id="SSF55781">
    <property type="entry name" value="GAF domain-like"/>
    <property type="match status" value="1"/>
</dbReference>
<dbReference type="KEGG" id="nli:G3M70_16110"/>
<dbReference type="InterPro" id="IPR005467">
    <property type="entry name" value="His_kinase_dom"/>
</dbReference>
<evidence type="ECO:0000313" key="8">
    <source>
        <dbReference type="EMBL" id="QPJ63317.1"/>
    </source>
</evidence>
<dbReference type="InterPro" id="IPR003661">
    <property type="entry name" value="HisK_dim/P_dom"/>
</dbReference>
<dbReference type="SMART" id="SM00388">
    <property type="entry name" value="HisKA"/>
    <property type="match status" value="1"/>
</dbReference>
<accession>A0A7T0BYM9</accession>
<dbReference type="Gene3D" id="3.30.565.10">
    <property type="entry name" value="Histidine kinase-like ATPase, C-terminal domain"/>
    <property type="match status" value="1"/>
</dbReference>
<dbReference type="InterPro" id="IPR003018">
    <property type="entry name" value="GAF"/>
</dbReference>
<dbReference type="InterPro" id="IPR003594">
    <property type="entry name" value="HATPase_dom"/>
</dbReference>
<dbReference type="SUPFAM" id="SSF47384">
    <property type="entry name" value="Homodimeric domain of signal transducing histidine kinase"/>
    <property type="match status" value="1"/>
</dbReference>
<evidence type="ECO:0000256" key="6">
    <source>
        <dbReference type="ARBA" id="ARBA00023012"/>
    </source>
</evidence>
<keyword evidence="5" id="KW-0418">Kinase</keyword>
<dbReference type="AlphaFoldDB" id="A0A7T0BYM9"/>
<dbReference type="InterPro" id="IPR050736">
    <property type="entry name" value="Sensor_HK_Regulatory"/>
</dbReference>
<dbReference type="Pfam" id="PF04250">
    <property type="entry name" value="DUF429"/>
    <property type="match status" value="1"/>
</dbReference>
<dbReference type="InterPro" id="IPR007362">
    <property type="entry name" value="DUF429"/>
</dbReference>
<dbReference type="InterPro" id="IPR036890">
    <property type="entry name" value="HATPase_C_sf"/>
</dbReference>
<feature type="domain" description="Histidine kinase" evidence="7">
    <location>
        <begin position="521"/>
        <end position="743"/>
    </location>
</feature>
<dbReference type="PANTHER" id="PTHR43711">
    <property type="entry name" value="TWO-COMPONENT HISTIDINE KINASE"/>
    <property type="match status" value="1"/>
</dbReference>
<dbReference type="Proteomes" id="UP000594688">
    <property type="component" value="Chromosome"/>
</dbReference>
<keyword evidence="3" id="KW-0597">Phosphoprotein</keyword>
<keyword evidence="4" id="KW-0808">Transferase</keyword>
<dbReference type="InterPro" id="IPR004358">
    <property type="entry name" value="Sig_transdc_His_kin-like_C"/>
</dbReference>
<dbReference type="SUPFAM" id="SSF55874">
    <property type="entry name" value="ATPase domain of HSP90 chaperone/DNA topoisomerase II/histidine kinase"/>
    <property type="match status" value="1"/>
</dbReference>
<gene>
    <name evidence="8" type="ORF">G3M70_16110</name>
</gene>
<dbReference type="PANTHER" id="PTHR43711:SF26">
    <property type="entry name" value="SENSOR HISTIDINE KINASE RCSC"/>
    <property type="match status" value="1"/>
</dbReference>
<dbReference type="SMART" id="SM00387">
    <property type="entry name" value="HATPase_c"/>
    <property type="match status" value="1"/>
</dbReference>
<dbReference type="Gene3D" id="3.30.450.40">
    <property type="match status" value="1"/>
</dbReference>
<dbReference type="Gene3D" id="1.10.287.130">
    <property type="match status" value="1"/>
</dbReference>
<evidence type="ECO:0000256" key="5">
    <source>
        <dbReference type="ARBA" id="ARBA00022777"/>
    </source>
</evidence>
<dbReference type="CDD" id="cd16922">
    <property type="entry name" value="HATPase_EvgS-ArcB-TorS-like"/>
    <property type="match status" value="1"/>
</dbReference>
<protein>
    <recommendedName>
        <fullName evidence="2">histidine kinase</fullName>
        <ecNumber evidence="2">2.7.13.3</ecNumber>
    </recommendedName>
</protein>
<proteinExistence type="predicted"/>
<dbReference type="EC" id="2.7.13.3" evidence="2"/>
<dbReference type="EMBL" id="CP048685">
    <property type="protein sequence ID" value="QPJ63317.1"/>
    <property type="molecule type" value="Genomic_DNA"/>
</dbReference>
<reference evidence="8 9" key="1">
    <citation type="submission" date="2020-02" db="EMBL/GenBank/DDBJ databases">
        <title>Genomic and physiological characterization of two novel Nitrospinaceae genera.</title>
        <authorList>
            <person name="Mueller A.J."/>
            <person name="Jung M.-Y."/>
            <person name="Strachan C.R."/>
            <person name="Herbold C.W."/>
            <person name="Kirkegaard R.H."/>
            <person name="Daims H."/>
        </authorList>
    </citation>
    <scope>NUCLEOTIDE SEQUENCE [LARGE SCALE GENOMIC DNA]</scope>
    <source>
        <strain evidence="8">EB</strain>
    </source>
</reference>
<dbReference type="GO" id="GO:0000155">
    <property type="term" value="F:phosphorelay sensor kinase activity"/>
    <property type="evidence" value="ECO:0007669"/>
    <property type="project" value="InterPro"/>
</dbReference>
<name>A0A7T0BYM9_9BACT</name>
<dbReference type="InterPro" id="IPR029016">
    <property type="entry name" value="GAF-like_dom_sf"/>
</dbReference>
<dbReference type="PRINTS" id="PR00344">
    <property type="entry name" value="BCTRLSENSOR"/>
</dbReference>